<evidence type="ECO:0000259" key="1">
    <source>
        <dbReference type="SMART" id="SM00891"/>
    </source>
</evidence>
<dbReference type="SUPFAM" id="SSF52980">
    <property type="entry name" value="Restriction endonuclease-like"/>
    <property type="match status" value="1"/>
</dbReference>
<feature type="domain" description="ERCC4" evidence="1">
    <location>
        <begin position="21"/>
        <end position="116"/>
    </location>
</feature>
<accession>A0A2A8H4H4</accession>
<dbReference type="GO" id="GO:0003677">
    <property type="term" value="F:DNA binding"/>
    <property type="evidence" value="ECO:0007669"/>
    <property type="project" value="InterPro"/>
</dbReference>
<proteinExistence type="predicted"/>
<dbReference type="Gene3D" id="3.40.50.10130">
    <property type="match status" value="1"/>
</dbReference>
<comment type="caution">
    <text evidence="2">The sequence shown here is derived from an EMBL/GenBank/DDBJ whole genome shotgun (WGS) entry which is preliminary data.</text>
</comment>
<protein>
    <submittedName>
        <fullName evidence="2">Nuclease</fullName>
    </submittedName>
</protein>
<name>A0A2A8H4H4_9BACI</name>
<evidence type="ECO:0000313" key="3">
    <source>
        <dbReference type="Proteomes" id="UP000220841"/>
    </source>
</evidence>
<sequence>MNTIYYRYSESELKSILRTLEIVVDTRERKNQHVLDYFQKKKIPFNIRTMKTCDYSAMIPKNVEIGLTRDLYLTAGVERKNGVDELVESIKDRTRFENELIRASNYPFVLIVEDLEGYQKILNGMYRSKYEPKSLLGSLKTFEVRYGFSTVFIDPITTGNYIYHHFLYMARELLRKGCM</sequence>
<gene>
    <name evidence="2" type="ORF">CN585_29585</name>
</gene>
<dbReference type="SMART" id="SM00891">
    <property type="entry name" value="ERCC4"/>
    <property type="match status" value="1"/>
</dbReference>
<dbReference type="GO" id="GO:0006259">
    <property type="term" value="P:DNA metabolic process"/>
    <property type="evidence" value="ECO:0007669"/>
    <property type="project" value="UniProtKB-ARBA"/>
</dbReference>
<dbReference type="Pfam" id="PF02732">
    <property type="entry name" value="ERCC4"/>
    <property type="match status" value="1"/>
</dbReference>
<dbReference type="EMBL" id="NUBY01000309">
    <property type="protein sequence ID" value="PEP87756.1"/>
    <property type="molecule type" value="Genomic_DNA"/>
</dbReference>
<dbReference type="Proteomes" id="UP000220841">
    <property type="component" value="Unassembled WGS sequence"/>
</dbReference>
<dbReference type="InterPro" id="IPR011335">
    <property type="entry name" value="Restrct_endonuc-II-like"/>
</dbReference>
<dbReference type="InterPro" id="IPR006166">
    <property type="entry name" value="ERCC4_domain"/>
</dbReference>
<dbReference type="AlphaFoldDB" id="A0A2A8H4H4"/>
<dbReference type="RefSeq" id="WP_098228182.1">
    <property type="nucleotide sequence ID" value="NZ_NUBY01000309.1"/>
</dbReference>
<reference evidence="2 3" key="1">
    <citation type="submission" date="2017-09" db="EMBL/GenBank/DDBJ databases">
        <title>Large-scale bioinformatics analysis of Bacillus genomes uncovers conserved roles of natural products in bacterial physiology.</title>
        <authorList>
            <consortium name="Agbiome Team Llc"/>
            <person name="Bleich R.M."/>
            <person name="Grubbs K.J."/>
            <person name="Santa Maria K.C."/>
            <person name="Allen S.E."/>
            <person name="Farag S."/>
            <person name="Shank E.A."/>
            <person name="Bowers A."/>
        </authorList>
    </citation>
    <scope>NUCLEOTIDE SEQUENCE [LARGE SCALE GENOMIC DNA]</scope>
    <source>
        <strain evidence="2 3">AFS021349</strain>
    </source>
</reference>
<organism evidence="2 3">
    <name type="scientific">Bacillus toyonensis</name>
    <dbReference type="NCBI Taxonomy" id="155322"/>
    <lineage>
        <taxon>Bacteria</taxon>
        <taxon>Bacillati</taxon>
        <taxon>Bacillota</taxon>
        <taxon>Bacilli</taxon>
        <taxon>Bacillales</taxon>
        <taxon>Bacillaceae</taxon>
        <taxon>Bacillus</taxon>
        <taxon>Bacillus cereus group</taxon>
    </lineage>
</organism>
<evidence type="ECO:0000313" key="2">
    <source>
        <dbReference type="EMBL" id="PEP87756.1"/>
    </source>
</evidence>
<dbReference type="GO" id="GO:0004518">
    <property type="term" value="F:nuclease activity"/>
    <property type="evidence" value="ECO:0007669"/>
    <property type="project" value="InterPro"/>
</dbReference>